<dbReference type="GO" id="GO:0005737">
    <property type="term" value="C:cytoplasm"/>
    <property type="evidence" value="ECO:0007669"/>
    <property type="project" value="UniProtKB-SubCell"/>
</dbReference>
<dbReference type="HAMAP" id="MF_00772">
    <property type="entry name" value="OGT"/>
    <property type="match status" value="1"/>
</dbReference>
<proteinExistence type="inferred from homology"/>
<evidence type="ECO:0000313" key="13">
    <source>
        <dbReference type="Proteomes" id="UP000292039"/>
    </source>
</evidence>
<dbReference type="Proteomes" id="UP000292039">
    <property type="component" value="Unassembled WGS sequence"/>
</dbReference>
<comment type="similarity">
    <text evidence="2 9">Belongs to the MGMT family.</text>
</comment>
<dbReference type="SUPFAM" id="SSF53155">
    <property type="entry name" value="Methylated DNA-protein cysteine methyltransferase domain"/>
    <property type="match status" value="1"/>
</dbReference>
<evidence type="ECO:0000256" key="9">
    <source>
        <dbReference type="HAMAP-Rule" id="MF_00772"/>
    </source>
</evidence>
<reference evidence="12 13" key="1">
    <citation type="submission" date="2019-02" db="EMBL/GenBank/DDBJ databases">
        <title>Genomic Encyclopedia of Type Strains, Phase IV (KMG-IV): sequencing the most valuable type-strain genomes for metagenomic binning, comparative biology and taxonomic classification.</title>
        <authorList>
            <person name="Goeker M."/>
        </authorList>
    </citation>
    <scope>NUCLEOTIDE SEQUENCE [LARGE SCALE GENOMIC DNA]</scope>
    <source>
        <strain evidence="12 13">DSM 16618</strain>
    </source>
</reference>
<organism evidence="12 13">
    <name type="scientific">Kerstersia gyiorum</name>
    <dbReference type="NCBI Taxonomy" id="206506"/>
    <lineage>
        <taxon>Bacteria</taxon>
        <taxon>Pseudomonadati</taxon>
        <taxon>Pseudomonadota</taxon>
        <taxon>Betaproteobacteria</taxon>
        <taxon>Burkholderiales</taxon>
        <taxon>Alcaligenaceae</taxon>
        <taxon>Kerstersia</taxon>
    </lineage>
</organism>
<keyword evidence="4 9" id="KW-0489">Methyltransferase</keyword>
<evidence type="ECO:0000256" key="1">
    <source>
        <dbReference type="ARBA" id="ARBA00001286"/>
    </source>
</evidence>
<dbReference type="InterPro" id="IPR036631">
    <property type="entry name" value="MGMT_N_sf"/>
</dbReference>
<keyword evidence="7 9" id="KW-0234">DNA repair</keyword>
<comment type="caution">
    <text evidence="12">The sequence shown here is derived from an EMBL/GenBank/DDBJ whole genome shotgun (WGS) entry which is preliminary data.</text>
</comment>
<dbReference type="InterPro" id="IPR023546">
    <property type="entry name" value="MGMT"/>
</dbReference>
<keyword evidence="3 9" id="KW-0963">Cytoplasm</keyword>
<comment type="function">
    <text evidence="9">Involved in the cellular defense against the biological effects of O6-methylguanine (O6-MeG) and O4-methylthymine (O4-MeT) in DNA. Repairs the methylated nucleobase in DNA by stoichiometrically transferring the methyl group to a cysteine residue in the enzyme. This is a suicide reaction: the enzyme is irreversibly inactivated.</text>
</comment>
<dbReference type="GO" id="GO:0003908">
    <property type="term" value="F:methylated-DNA-[protein]-cysteine S-methyltransferase activity"/>
    <property type="evidence" value="ECO:0007669"/>
    <property type="project" value="UniProtKB-UniRule"/>
</dbReference>
<dbReference type="GO" id="GO:0032259">
    <property type="term" value="P:methylation"/>
    <property type="evidence" value="ECO:0007669"/>
    <property type="project" value="UniProtKB-KW"/>
</dbReference>
<dbReference type="PROSITE" id="PS00374">
    <property type="entry name" value="MGMT"/>
    <property type="match status" value="1"/>
</dbReference>
<protein>
    <recommendedName>
        <fullName evidence="9">Methylated-DNA--protein-cysteine methyltransferase</fullName>
        <ecNumber evidence="9">2.1.1.63</ecNumber>
    </recommendedName>
    <alternativeName>
        <fullName evidence="9">6-O-methylguanine-DNA methyltransferase</fullName>
        <shortName evidence="9">MGMT</shortName>
    </alternativeName>
    <alternativeName>
        <fullName evidence="9">O-6-methylguanine-DNA-alkyltransferase</fullName>
    </alternativeName>
</protein>
<evidence type="ECO:0000256" key="5">
    <source>
        <dbReference type="ARBA" id="ARBA00022679"/>
    </source>
</evidence>
<dbReference type="InterPro" id="IPR036217">
    <property type="entry name" value="MethylDNA_cys_MeTrfase_DNAb"/>
</dbReference>
<dbReference type="PANTHER" id="PTHR10815">
    <property type="entry name" value="METHYLATED-DNA--PROTEIN-CYSTEINE METHYLTRANSFERASE"/>
    <property type="match status" value="1"/>
</dbReference>
<evidence type="ECO:0000259" key="11">
    <source>
        <dbReference type="Pfam" id="PF01035"/>
    </source>
</evidence>
<keyword evidence="5 9" id="KW-0808">Transferase</keyword>
<dbReference type="PANTHER" id="PTHR10815:SF5">
    <property type="entry name" value="METHYLATED-DNA--PROTEIN-CYSTEINE METHYLTRANSFERASE"/>
    <property type="match status" value="1"/>
</dbReference>
<evidence type="ECO:0000256" key="2">
    <source>
        <dbReference type="ARBA" id="ARBA00008711"/>
    </source>
</evidence>
<dbReference type="GO" id="GO:0006307">
    <property type="term" value="P:DNA alkylation repair"/>
    <property type="evidence" value="ECO:0007669"/>
    <property type="project" value="UniProtKB-UniRule"/>
</dbReference>
<evidence type="ECO:0000256" key="3">
    <source>
        <dbReference type="ARBA" id="ARBA00022490"/>
    </source>
</evidence>
<dbReference type="CDD" id="cd06445">
    <property type="entry name" value="ATase"/>
    <property type="match status" value="1"/>
</dbReference>
<evidence type="ECO:0000256" key="10">
    <source>
        <dbReference type="SAM" id="MobiDB-lite"/>
    </source>
</evidence>
<feature type="active site" description="Nucleophile; methyl group acceptor" evidence="9">
    <location>
        <position position="190"/>
    </location>
</feature>
<dbReference type="NCBIfam" id="TIGR00589">
    <property type="entry name" value="ogt"/>
    <property type="match status" value="1"/>
</dbReference>
<dbReference type="InterPro" id="IPR001497">
    <property type="entry name" value="MethylDNA_cys_MeTrfase_AS"/>
</dbReference>
<feature type="compositionally biased region" description="Pro residues" evidence="10">
    <location>
        <begin position="15"/>
        <end position="29"/>
    </location>
</feature>
<evidence type="ECO:0000256" key="8">
    <source>
        <dbReference type="ARBA" id="ARBA00049348"/>
    </source>
</evidence>
<comment type="catalytic activity">
    <reaction evidence="8 9">
        <text>a 6-O-methyl-2'-deoxyguanosine in DNA + L-cysteinyl-[protein] = S-methyl-L-cysteinyl-[protein] + a 2'-deoxyguanosine in DNA</text>
        <dbReference type="Rhea" id="RHEA:24000"/>
        <dbReference type="Rhea" id="RHEA-COMP:10131"/>
        <dbReference type="Rhea" id="RHEA-COMP:10132"/>
        <dbReference type="Rhea" id="RHEA-COMP:11367"/>
        <dbReference type="Rhea" id="RHEA-COMP:11368"/>
        <dbReference type="ChEBI" id="CHEBI:29950"/>
        <dbReference type="ChEBI" id="CHEBI:82612"/>
        <dbReference type="ChEBI" id="CHEBI:85445"/>
        <dbReference type="ChEBI" id="CHEBI:85448"/>
        <dbReference type="EC" id="2.1.1.63"/>
    </reaction>
</comment>
<comment type="catalytic activity">
    <reaction evidence="1 9">
        <text>a 4-O-methyl-thymidine in DNA + L-cysteinyl-[protein] = a thymidine in DNA + S-methyl-L-cysteinyl-[protein]</text>
        <dbReference type="Rhea" id="RHEA:53428"/>
        <dbReference type="Rhea" id="RHEA-COMP:10131"/>
        <dbReference type="Rhea" id="RHEA-COMP:10132"/>
        <dbReference type="Rhea" id="RHEA-COMP:13555"/>
        <dbReference type="Rhea" id="RHEA-COMP:13556"/>
        <dbReference type="ChEBI" id="CHEBI:29950"/>
        <dbReference type="ChEBI" id="CHEBI:82612"/>
        <dbReference type="ChEBI" id="CHEBI:137386"/>
        <dbReference type="ChEBI" id="CHEBI:137387"/>
        <dbReference type="EC" id="2.1.1.63"/>
    </reaction>
</comment>
<dbReference type="FunFam" id="1.10.10.10:FF:000214">
    <property type="entry name" value="Methylated-DNA--protein-cysteine methyltransferase"/>
    <property type="match status" value="1"/>
</dbReference>
<dbReference type="SUPFAM" id="SSF46767">
    <property type="entry name" value="Methylated DNA-protein cysteine methyltransferase, C-terminal domain"/>
    <property type="match status" value="1"/>
</dbReference>
<accession>A0A4Q7MDZ9</accession>
<keyword evidence="6 9" id="KW-0227">DNA damage</keyword>
<comment type="miscellaneous">
    <text evidence="9">This enzyme catalyzes only one turnover and therefore is not strictly catalytic. According to one definition, an enzyme is a biocatalyst that acts repeatedly and over many reaction cycles.</text>
</comment>
<dbReference type="InterPro" id="IPR014048">
    <property type="entry name" value="MethylDNA_cys_MeTrfase_DNA-bd"/>
</dbReference>
<evidence type="ECO:0000313" key="12">
    <source>
        <dbReference type="EMBL" id="RZS64952.1"/>
    </source>
</evidence>
<dbReference type="AlphaFoldDB" id="A0A4Q7MDZ9"/>
<comment type="subcellular location">
    <subcellularLocation>
        <location evidence="9">Cytoplasm</location>
    </subcellularLocation>
</comment>
<dbReference type="Pfam" id="PF01035">
    <property type="entry name" value="DNA_binding_1"/>
    <property type="match status" value="1"/>
</dbReference>
<name>A0A4Q7MDZ9_9BURK</name>
<evidence type="ECO:0000256" key="7">
    <source>
        <dbReference type="ARBA" id="ARBA00023204"/>
    </source>
</evidence>
<gene>
    <name evidence="12" type="ORF">EV679_3304</name>
</gene>
<feature type="domain" description="Methylated-DNA-[protein]-cysteine S-methyltransferase DNA binding" evidence="11">
    <location>
        <begin position="139"/>
        <end position="218"/>
    </location>
</feature>
<evidence type="ECO:0000256" key="6">
    <source>
        <dbReference type="ARBA" id="ARBA00022763"/>
    </source>
</evidence>
<dbReference type="EMBL" id="SGWZ01000007">
    <property type="protein sequence ID" value="RZS64952.1"/>
    <property type="molecule type" value="Genomic_DNA"/>
</dbReference>
<evidence type="ECO:0000256" key="4">
    <source>
        <dbReference type="ARBA" id="ARBA00022603"/>
    </source>
</evidence>
<feature type="region of interest" description="Disordered" evidence="10">
    <location>
        <begin position="1"/>
        <end position="32"/>
    </location>
</feature>
<dbReference type="EC" id="2.1.1.63" evidence="9"/>
<dbReference type="Gene3D" id="1.10.10.10">
    <property type="entry name" value="Winged helix-like DNA-binding domain superfamily/Winged helix DNA-binding domain"/>
    <property type="match status" value="1"/>
</dbReference>
<dbReference type="InterPro" id="IPR036388">
    <property type="entry name" value="WH-like_DNA-bd_sf"/>
</dbReference>
<sequence length="238" mass="25299">MISPLSAQPAAGPAHPVPTPFAAMPPPQPSSMHMPVAPAGAAIPPADATAHGAIFLLYRTETPLGQALLVTDEQGRLRALDWHDHEARMRQLMTRQYRSLAIRLRDTAEAPVAADALLRYFGGELHALDHLSVALGGTEFQRQVWHALRSIPAGHTLSYGELAKNIGRPAAVRAVGLANGANPVSLVLPCHRVIGSNSSLTGYGGGLHRKHWLLAHEHALPAASSAPPEQCSNRLPGF</sequence>